<dbReference type="PANTHER" id="PTHR46577:SF1">
    <property type="entry name" value="HTH-TYPE TRANSCRIPTIONAL REGULATORY PROTEIN GABR"/>
    <property type="match status" value="1"/>
</dbReference>
<feature type="domain" description="HTH gntR-type" evidence="6">
    <location>
        <begin position="1"/>
        <end position="55"/>
    </location>
</feature>
<dbReference type="InterPro" id="IPR000524">
    <property type="entry name" value="Tscrpt_reg_HTH_GntR"/>
</dbReference>
<dbReference type="InterPro" id="IPR036390">
    <property type="entry name" value="WH_DNA-bd_sf"/>
</dbReference>
<evidence type="ECO:0000256" key="3">
    <source>
        <dbReference type="ARBA" id="ARBA00023015"/>
    </source>
</evidence>
<keyword evidence="3" id="KW-0805">Transcription regulation</keyword>
<accession>M9RIN1</accession>
<dbReference type="PANTHER" id="PTHR46577">
    <property type="entry name" value="HTH-TYPE TRANSCRIPTIONAL REGULATORY PROTEIN GABR"/>
    <property type="match status" value="1"/>
</dbReference>
<evidence type="ECO:0000313" key="7">
    <source>
        <dbReference type="EMBL" id="AGI72429.1"/>
    </source>
</evidence>
<comment type="similarity">
    <text evidence="1">In the C-terminal section; belongs to the class-I pyridoxal-phosphate-dependent aminotransferase family.</text>
</comment>
<evidence type="ECO:0000256" key="2">
    <source>
        <dbReference type="ARBA" id="ARBA00022898"/>
    </source>
</evidence>
<keyword evidence="5" id="KW-0804">Transcription</keyword>
<keyword evidence="2" id="KW-0663">Pyridoxal phosphate</keyword>
<dbReference type="eggNOG" id="COG1167">
    <property type="taxonomic scope" value="Bacteria"/>
</dbReference>
<dbReference type="Pfam" id="PF00155">
    <property type="entry name" value="Aminotran_1_2"/>
    <property type="match status" value="1"/>
</dbReference>
<dbReference type="InterPro" id="IPR015422">
    <property type="entry name" value="PyrdxlP-dep_Trfase_small"/>
</dbReference>
<evidence type="ECO:0000313" key="8">
    <source>
        <dbReference type="Proteomes" id="UP000004688"/>
    </source>
</evidence>
<dbReference type="InterPro" id="IPR015424">
    <property type="entry name" value="PyrdxlP-dep_Trfase"/>
</dbReference>
<evidence type="ECO:0000256" key="1">
    <source>
        <dbReference type="ARBA" id="ARBA00005384"/>
    </source>
</evidence>
<name>M9RIN1_9RHOB</name>
<protein>
    <submittedName>
        <fullName evidence="7">Putative GntR family transcriptional regulator</fullName>
    </submittedName>
</protein>
<dbReference type="EMBL" id="CP003742">
    <property type="protein sequence ID" value="AGI72429.1"/>
    <property type="molecule type" value="Genomic_DNA"/>
</dbReference>
<evidence type="ECO:0000256" key="5">
    <source>
        <dbReference type="ARBA" id="ARBA00023163"/>
    </source>
</evidence>
<dbReference type="SMART" id="SM00345">
    <property type="entry name" value="HTH_GNTR"/>
    <property type="match status" value="1"/>
</dbReference>
<dbReference type="SUPFAM" id="SSF53383">
    <property type="entry name" value="PLP-dependent transferases"/>
    <property type="match status" value="1"/>
</dbReference>
<dbReference type="STRING" id="391616.OA238_c23590"/>
<dbReference type="HOGENOM" id="CLU_017584_0_0_5"/>
<organism evidence="7 8">
    <name type="scientific">Octadecabacter arcticus 238</name>
    <dbReference type="NCBI Taxonomy" id="391616"/>
    <lineage>
        <taxon>Bacteria</taxon>
        <taxon>Pseudomonadati</taxon>
        <taxon>Pseudomonadota</taxon>
        <taxon>Alphaproteobacteria</taxon>
        <taxon>Rhodobacterales</taxon>
        <taxon>Roseobacteraceae</taxon>
        <taxon>Octadecabacter</taxon>
    </lineage>
</organism>
<keyword evidence="4" id="KW-0238">DNA-binding</keyword>
<reference evidence="7 8" key="1">
    <citation type="journal article" date="2013" name="PLoS ONE">
        <title>Poles Apart: Arctic and Antarctic Octadecabacter strains Share High Genome Plasticity and a New Type of Xanthorhodopsin.</title>
        <authorList>
            <person name="Vollmers J."/>
            <person name="Voget S."/>
            <person name="Dietrich S."/>
            <person name="Gollnow K."/>
            <person name="Smits M."/>
            <person name="Meyer K."/>
            <person name="Brinkhoff T."/>
            <person name="Simon M."/>
            <person name="Daniel R."/>
        </authorList>
    </citation>
    <scope>NUCLEOTIDE SEQUENCE [LARGE SCALE GENOMIC DNA]</scope>
    <source>
        <strain evidence="7 8">238</strain>
    </source>
</reference>
<dbReference type="InterPro" id="IPR015421">
    <property type="entry name" value="PyrdxlP-dep_Trfase_major"/>
</dbReference>
<gene>
    <name evidence="7" type="ORF">OA238_c23590</name>
</gene>
<dbReference type="PROSITE" id="PS50949">
    <property type="entry name" value="HTH_GNTR"/>
    <property type="match status" value="1"/>
</dbReference>
<dbReference type="InterPro" id="IPR051446">
    <property type="entry name" value="HTH_trans_reg/aminotransferase"/>
</dbReference>
<dbReference type="CDD" id="cd07377">
    <property type="entry name" value="WHTH_GntR"/>
    <property type="match status" value="1"/>
</dbReference>
<dbReference type="InterPro" id="IPR004839">
    <property type="entry name" value="Aminotransferase_I/II_large"/>
</dbReference>
<dbReference type="CDD" id="cd00609">
    <property type="entry name" value="AAT_like"/>
    <property type="match status" value="1"/>
</dbReference>
<keyword evidence="8" id="KW-1185">Reference proteome</keyword>
<dbReference type="GO" id="GO:0030170">
    <property type="term" value="F:pyridoxal phosphate binding"/>
    <property type="evidence" value="ECO:0007669"/>
    <property type="project" value="InterPro"/>
</dbReference>
<dbReference type="Gene3D" id="3.40.640.10">
    <property type="entry name" value="Type I PLP-dependent aspartate aminotransferase-like (Major domain)"/>
    <property type="match status" value="1"/>
</dbReference>
<dbReference type="KEGG" id="oar:OA238_c23590"/>
<dbReference type="AlphaFoldDB" id="M9RIN1"/>
<evidence type="ECO:0000256" key="4">
    <source>
        <dbReference type="ARBA" id="ARBA00023125"/>
    </source>
</evidence>
<proteinExistence type="inferred from homology"/>
<dbReference type="Pfam" id="PF00392">
    <property type="entry name" value="GntR"/>
    <property type="match status" value="1"/>
</dbReference>
<dbReference type="SUPFAM" id="SSF46785">
    <property type="entry name" value="Winged helix' DNA-binding domain"/>
    <property type="match status" value="1"/>
</dbReference>
<dbReference type="Gene3D" id="1.10.10.10">
    <property type="entry name" value="Winged helix-like DNA-binding domain superfamily/Winged helix DNA-binding domain"/>
    <property type="match status" value="1"/>
</dbReference>
<dbReference type="GO" id="GO:0003677">
    <property type="term" value="F:DNA binding"/>
    <property type="evidence" value="ECO:0007669"/>
    <property type="project" value="UniProtKB-KW"/>
</dbReference>
<sequence length="441" mass="48172">MRAGELTGGDRLPTHRDLAFQLEISVQTVSRAYDELIRVGAISGQVGRGTFVTGELAEGTSPHFYLPEEERRSLIDLSILKPVGDQIHVDHMRNALRALTENLPAEVVHSFRPANTAHAYDTTARKWLKYCGVDLDAQSALITNGNTAAMTVALMTVANPGDLVVTEEIGHHTLNPLARYLGLRLTGLRTDSDGILPQAFQAACSNQTVKALYLMPTGLGPHLTTMSTARRIELVEIAREHDVFIIESDAWGPLQSVRPAPFAMLAPERTLYFTSLTKCLMPGLRVGYLVVPDALSAAARNRHLVTNWMATSMMVEIASRWIDDGTALTLVNWQIKAAFKRNEIAAACLQGLPFLKNPTGLHVWLPLSERDETKFIEAARQLGVAVAPGASFCISDTPHESAVRICLGGVSEIELSNGLAAIRKLFLKQDEPVLTRDVVSI</sequence>
<dbReference type="GO" id="GO:0003700">
    <property type="term" value="F:DNA-binding transcription factor activity"/>
    <property type="evidence" value="ECO:0007669"/>
    <property type="project" value="InterPro"/>
</dbReference>
<dbReference type="InterPro" id="IPR036388">
    <property type="entry name" value="WH-like_DNA-bd_sf"/>
</dbReference>
<dbReference type="Proteomes" id="UP000004688">
    <property type="component" value="Chromosome"/>
</dbReference>
<evidence type="ECO:0000259" key="6">
    <source>
        <dbReference type="PROSITE" id="PS50949"/>
    </source>
</evidence>
<dbReference type="Gene3D" id="3.90.1150.10">
    <property type="entry name" value="Aspartate Aminotransferase, domain 1"/>
    <property type="match status" value="1"/>
</dbReference>